<dbReference type="Proteomes" id="UP001595840">
    <property type="component" value="Unassembled WGS sequence"/>
</dbReference>
<dbReference type="Gene3D" id="2.40.70.10">
    <property type="entry name" value="Acid Proteases"/>
    <property type="match status" value="1"/>
</dbReference>
<sequence length="171" mass="19309">MLSLVFFSGFVQANEKSPKMVLGWLESTRLMSSGMRIKTKLDPGAKTSSIQATNLKYITRGKDTYVAFDFTDENLDTGKSETHRLEGKLMREVVIKRHGAKNVTRPVVAMEFCLYHQVYKAEFSLANRGKFNYSILLGRSFLSKVALVDSSEIFLSKPYCEGNSFIQDALE</sequence>
<dbReference type="PANTHER" id="PTHR38037:SF2">
    <property type="entry name" value="ATP-DEPENDENT ZINC PROTEASE DOMAIN-CONTAINING PROTEIN-RELATED"/>
    <property type="match status" value="1"/>
</dbReference>
<dbReference type="RefSeq" id="WP_290263890.1">
    <property type="nucleotide sequence ID" value="NZ_JAUFQG010000006.1"/>
</dbReference>
<dbReference type="SUPFAM" id="SSF50630">
    <property type="entry name" value="Acid proteases"/>
    <property type="match status" value="1"/>
</dbReference>
<proteinExistence type="predicted"/>
<dbReference type="EMBL" id="JBHSCX010000004">
    <property type="protein sequence ID" value="MFC4361838.1"/>
    <property type="molecule type" value="Genomic_DNA"/>
</dbReference>
<protein>
    <submittedName>
        <fullName evidence="2">ATP-dependent zinc protease</fullName>
    </submittedName>
</protein>
<dbReference type="Pfam" id="PF05618">
    <property type="entry name" value="Zn_protease"/>
    <property type="match status" value="1"/>
</dbReference>
<reference evidence="3" key="1">
    <citation type="journal article" date="2019" name="Int. J. Syst. Evol. Microbiol.">
        <title>The Global Catalogue of Microorganisms (GCM) 10K type strain sequencing project: providing services to taxonomists for standard genome sequencing and annotation.</title>
        <authorList>
            <consortium name="The Broad Institute Genomics Platform"/>
            <consortium name="The Broad Institute Genome Sequencing Center for Infectious Disease"/>
            <person name="Wu L."/>
            <person name="Ma J."/>
        </authorList>
    </citation>
    <scope>NUCLEOTIDE SEQUENCE [LARGE SCALE GENOMIC DNA]</scope>
    <source>
        <strain evidence="3">CECT 8570</strain>
    </source>
</reference>
<name>A0ABV8V2A1_9GAMM</name>
<comment type="caution">
    <text evidence="2">The sequence shown here is derived from an EMBL/GenBank/DDBJ whole genome shotgun (WGS) entry which is preliminary data.</text>
</comment>
<evidence type="ECO:0000313" key="2">
    <source>
        <dbReference type="EMBL" id="MFC4361838.1"/>
    </source>
</evidence>
<gene>
    <name evidence="2" type="ORF">ACFOX3_05960</name>
</gene>
<organism evidence="2 3">
    <name type="scientific">Simiduia curdlanivorans</name>
    <dbReference type="NCBI Taxonomy" id="1492769"/>
    <lineage>
        <taxon>Bacteria</taxon>
        <taxon>Pseudomonadati</taxon>
        <taxon>Pseudomonadota</taxon>
        <taxon>Gammaproteobacteria</taxon>
        <taxon>Cellvibrionales</taxon>
        <taxon>Cellvibrionaceae</taxon>
        <taxon>Simiduia</taxon>
    </lineage>
</organism>
<keyword evidence="2" id="KW-0378">Hydrolase</keyword>
<dbReference type="InterPro" id="IPR008503">
    <property type="entry name" value="Asp_endopeptidase"/>
</dbReference>
<accession>A0ABV8V2A1</accession>
<evidence type="ECO:0000259" key="1">
    <source>
        <dbReference type="Pfam" id="PF05618"/>
    </source>
</evidence>
<evidence type="ECO:0000313" key="3">
    <source>
        <dbReference type="Proteomes" id="UP001595840"/>
    </source>
</evidence>
<dbReference type="PANTHER" id="PTHR38037">
    <property type="entry name" value="ZN_PROTEASE DOMAIN-CONTAINING PROTEIN"/>
    <property type="match status" value="1"/>
</dbReference>
<keyword evidence="3" id="KW-1185">Reference proteome</keyword>
<feature type="domain" description="Retropepsin-like aspartic endopeptidase" evidence="1">
    <location>
        <begin position="21"/>
        <end position="155"/>
    </location>
</feature>
<dbReference type="GO" id="GO:0006508">
    <property type="term" value="P:proteolysis"/>
    <property type="evidence" value="ECO:0007669"/>
    <property type="project" value="UniProtKB-KW"/>
</dbReference>
<dbReference type="GO" id="GO:0008233">
    <property type="term" value="F:peptidase activity"/>
    <property type="evidence" value="ECO:0007669"/>
    <property type="project" value="UniProtKB-KW"/>
</dbReference>
<dbReference type="InterPro" id="IPR021109">
    <property type="entry name" value="Peptidase_aspartic_dom_sf"/>
</dbReference>
<keyword evidence="2" id="KW-0645">Protease</keyword>